<gene>
    <name evidence="24" type="ORF">TCAL_03639</name>
</gene>
<dbReference type="SUPFAM" id="SSF56801">
    <property type="entry name" value="Acetyl-CoA synthetase-like"/>
    <property type="match status" value="1"/>
</dbReference>
<dbReference type="EMBL" id="VCGU01000458">
    <property type="protein sequence ID" value="TRY63132.1"/>
    <property type="molecule type" value="Genomic_DNA"/>
</dbReference>
<dbReference type="OMA" id="CELCEPN"/>
<accession>A0A553NCF8</accession>
<dbReference type="Proteomes" id="UP000318571">
    <property type="component" value="Chromosome 10"/>
</dbReference>
<feature type="transmembrane region" description="Helical" evidence="22">
    <location>
        <begin position="12"/>
        <end position="30"/>
    </location>
</feature>
<dbReference type="FunFam" id="3.30.300.30:FF:000002">
    <property type="entry name" value="Long-chain fatty acid transport protein 1"/>
    <property type="match status" value="1"/>
</dbReference>
<dbReference type="GO" id="GO:0005778">
    <property type="term" value="C:peroxisomal membrane"/>
    <property type="evidence" value="ECO:0007669"/>
    <property type="project" value="UniProtKB-SubCell"/>
</dbReference>
<keyword evidence="12 22" id="KW-0472">Membrane</keyword>
<dbReference type="FunFam" id="3.40.50.12780:FF:000019">
    <property type="entry name" value="Long-chain fatty acid transporter"/>
    <property type="match status" value="1"/>
</dbReference>
<evidence type="ECO:0000313" key="24">
    <source>
        <dbReference type="EMBL" id="TRY63132.1"/>
    </source>
</evidence>
<evidence type="ECO:0000256" key="4">
    <source>
        <dbReference type="ARBA" id="ARBA00022475"/>
    </source>
</evidence>
<dbReference type="AlphaFoldDB" id="A0A553NCF8"/>
<evidence type="ECO:0000256" key="11">
    <source>
        <dbReference type="ARBA" id="ARBA00023055"/>
    </source>
</evidence>
<keyword evidence="3" id="KW-0813">Transport</keyword>
<protein>
    <recommendedName>
        <fullName evidence="20">Very long-chain fatty acid transport protein</fullName>
        <ecNumber evidence="14">6.2.1.3</ecNumber>
    </recommendedName>
    <alternativeName>
        <fullName evidence="16">Long-chain-fatty-acid--CoA ligase</fullName>
    </alternativeName>
    <alternativeName>
        <fullName evidence="21">Very-long-chain acyl-CoA synthetase</fullName>
    </alternativeName>
</protein>
<evidence type="ECO:0000256" key="21">
    <source>
        <dbReference type="ARBA" id="ARBA00078285"/>
    </source>
</evidence>
<dbReference type="PANTHER" id="PTHR43107">
    <property type="entry name" value="LONG-CHAIN FATTY ACID TRANSPORT PROTEIN"/>
    <property type="match status" value="1"/>
</dbReference>
<evidence type="ECO:0000259" key="23">
    <source>
        <dbReference type="Pfam" id="PF00501"/>
    </source>
</evidence>
<dbReference type="STRING" id="6832.A0A553NCF8"/>
<evidence type="ECO:0000256" key="15">
    <source>
        <dbReference type="ARBA" id="ARBA00036527"/>
    </source>
</evidence>
<evidence type="ECO:0000256" key="13">
    <source>
        <dbReference type="ARBA" id="ARBA00023140"/>
    </source>
</evidence>
<dbReference type="GO" id="GO:0005789">
    <property type="term" value="C:endoplasmic reticulum membrane"/>
    <property type="evidence" value="ECO:0007669"/>
    <property type="project" value="TreeGrafter"/>
</dbReference>
<evidence type="ECO:0000256" key="9">
    <source>
        <dbReference type="ARBA" id="ARBA00022840"/>
    </source>
</evidence>
<keyword evidence="25" id="KW-1185">Reference proteome</keyword>
<dbReference type="InterPro" id="IPR042099">
    <property type="entry name" value="ANL_N_sf"/>
</dbReference>
<keyword evidence="4" id="KW-1003">Cell membrane</keyword>
<evidence type="ECO:0000256" key="19">
    <source>
        <dbReference type="ARBA" id="ARBA00060276"/>
    </source>
</evidence>
<evidence type="ECO:0000256" key="10">
    <source>
        <dbReference type="ARBA" id="ARBA00022989"/>
    </source>
</evidence>
<dbReference type="GO" id="GO:0044539">
    <property type="term" value="P:long-chain fatty acid import into cell"/>
    <property type="evidence" value="ECO:0007669"/>
    <property type="project" value="TreeGrafter"/>
</dbReference>
<evidence type="ECO:0000256" key="18">
    <source>
        <dbReference type="ARBA" id="ARBA00048666"/>
    </source>
</evidence>
<evidence type="ECO:0000256" key="8">
    <source>
        <dbReference type="ARBA" id="ARBA00022832"/>
    </source>
</evidence>
<keyword evidence="13" id="KW-0576">Peroxisome</keyword>
<evidence type="ECO:0000256" key="7">
    <source>
        <dbReference type="ARBA" id="ARBA00022741"/>
    </source>
</evidence>
<dbReference type="PROSITE" id="PS00455">
    <property type="entry name" value="AMP_BINDING"/>
    <property type="match status" value="1"/>
</dbReference>
<evidence type="ECO:0000256" key="17">
    <source>
        <dbReference type="ARBA" id="ARBA00046271"/>
    </source>
</evidence>
<organism evidence="24 25">
    <name type="scientific">Tigriopus californicus</name>
    <name type="common">Marine copepod</name>
    <dbReference type="NCBI Taxonomy" id="6832"/>
    <lineage>
        <taxon>Eukaryota</taxon>
        <taxon>Metazoa</taxon>
        <taxon>Ecdysozoa</taxon>
        <taxon>Arthropoda</taxon>
        <taxon>Crustacea</taxon>
        <taxon>Multicrustacea</taxon>
        <taxon>Hexanauplia</taxon>
        <taxon>Copepoda</taxon>
        <taxon>Harpacticoida</taxon>
        <taxon>Harpacticidae</taxon>
        <taxon>Tigriopus</taxon>
    </lineage>
</organism>
<keyword evidence="7" id="KW-0547">Nucleotide-binding</keyword>
<comment type="catalytic activity">
    <reaction evidence="15">
        <text>a very long-chain fatty acid + ATP + CoA = a very long-chain fatty acyl-CoA + AMP + diphosphate</text>
        <dbReference type="Rhea" id="RHEA:54536"/>
        <dbReference type="ChEBI" id="CHEBI:30616"/>
        <dbReference type="ChEBI" id="CHEBI:33019"/>
        <dbReference type="ChEBI" id="CHEBI:57287"/>
        <dbReference type="ChEBI" id="CHEBI:58950"/>
        <dbReference type="ChEBI" id="CHEBI:138261"/>
        <dbReference type="ChEBI" id="CHEBI:456215"/>
    </reaction>
    <physiologicalReaction direction="left-to-right" evidence="15">
        <dbReference type="Rhea" id="RHEA:54537"/>
    </physiologicalReaction>
</comment>
<evidence type="ECO:0000256" key="5">
    <source>
        <dbReference type="ARBA" id="ARBA00022598"/>
    </source>
</evidence>
<dbReference type="Gene3D" id="3.40.50.12780">
    <property type="entry name" value="N-terminal domain of ligase-like"/>
    <property type="match status" value="1"/>
</dbReference>
<proteinExistence type="inferred from homology"/>
<evidence type="ECO:0000256" key="2">
    <source>
        <dbReference type="ARBA" id="ARBA00006432"/>
    </source>
</evidence>
<dbReference type="InterPro" id="IPR045851">
    <property type="entry name" value="AMP-bd_C_sf"/>
</dbReference>
<feature type="transmembrane region" description="Helical" evidence="22">
    <location>
        <begin position="36"/>
        <end position="56"/>
    </location>
</feature>
<comment type="subcellular location">
    <subcellularLocation>
        <location evidence="1">Cell membrane</location>
        <topology evidence="1">Multi-pass membrane protein</topology>
    </subcellularLocation>
    <subcellularLocation>
        <location evidence="17">Peroxisome membrane</location>
    </subcellularLocation>
</comment>
<evidence type="ECO:0000256" key="6">
    <source>
        <dbReference type="ARBA" id="ARBA00022692"/>
    </source>
</evidence>
<keyword evidence="10 22" id="KW-1133">Transmembrane helix</keyword>
<evidence type="ECO:0000256" key="16">
    <source>
        <dbReference type="ARBA" id="ARBA00041297"/>
    </source>
</evidence>
<keyword evidence="5" id="KW-0436">Ligase</keyword>
<dbReference type="NCBIfam" id="NF006134">
    <property type="entry name" value="PRK08279.1"/>
    <property type="match status" value="1"/>
</dbReference>
<evidence type="ECO:0000256" key="22">
    <source>
        <dbReference type="SAM" id="Phobius"/>
    </source>
</evidence>
<evidence type="ECO:0000256" key="1">
    <source>
        <dbReference type="ARBA" id="ARBA00004651"/>
    </source>
</evidence>
<dbReference type="GO" id="GO:0004467">
    <property type="term" value="F:long-chain fatty acid-CoA ligase activity"/>
    <property type="evidence" value="ECO:0007669"/>
    <property type="project" value="UniProtKB-EC"/>
</dbReference>
<dbReference type="GO" id="GO:0005886">
    <property type="term" value="C:plasma membrane"/>
    <property type="evidence" value="ECO:0007669"/>
    <property type="project" value="UniProtKB-SubCell"/>
</dbReference>
<dbReference type="GO" id="GO:0005524">
    <property type="term" value="F:ATP binding"/>
    <property type="evidence" value="ECO:0007669"/>
    <property type="project" value="UniProtKB-KW"/>
</dbReference>
<evidence type="ECO:0000313" key="25">
    <source>
        <dbReference type="Proteomes" id="UP000318571"/>
    </source>
</evidence>
<keyword evidence="8" id="KW-0443">Lipid metabolism</keyword>
<comment type="similarity">
    <text evidence="2">Belongs to the ATP-dependent AMP-binding enzyme family.</text>
</comment>
<keyword evidence="6 22" id="KW-0812">Transmembrane</keyword>
<dbReference type="InterPro" id="IPR000873">
    <property type="entry name" value="AMP-dep_synth/lig_dom"/>
</dbReference>
<keyword evidence="9" id="KW-0067">ATP-binding</keyword>
<dbReference type="GO" id="GO:0005324">
    <property type="term" value="F:long-chain fatty acid transmembrane transporter activity"/>
    <property type="evidence" value="ECO:0007669"/>
    <property type="project" value="TreeGrafter"/>
</dbReference>
<feature type="transmembrane region" description="Helical" evidence="22">
    <location>
        <begin position="299"/>
        <end position="321"/>
    </location>
</feature>
<dbReference type="OrthoDB" id="288590at2759"/>
<evidence type="ECO:0000256" key="12">
    <source>
        <dbReference type="ARBA" id="ARBA00023136"/>
    </source>
</evidence>
<dbReference type="Pfam" id="PF00501">
    <property type="entry name" value="AMP-binding"/>
    <property type="match status" value="1"/>
</dbReference>
<evidence type="ECO:0000256" key="20">
    <source>
        <dbReference type="ARBA" id="ARBA00068795"/>
    </source>
</evidence>
<comment type="catalytic activity">
    <reaction evidence="18">
        <text>tetracosanoate + ATP + CoA = tetracosanoyl-CoA + AMP + diphosphate</text>
        <dbReference type="Rhea" id="RHEA:33639"/>
        <dbReference type="ChEBI" id="CHEBI:30616"/>
        <dbReference type="ChEBI" id="CHEBI:31014"/>
        <dbReference type="ChEBI" id="CHEBI:33019"/>
        <dbReference type="ChEBI" id="CHEBI:57287"/>
        <dbReference type="ChEBI" id="CHEBI:65052"/>
        <dbReference type="ChEBI" id="CHEBI:456215"/>
    </reaction>
    <physiologicalReaction direction="left-to-right" evidence="18">
        <dbReference type="Rhea" id="RHEA:33640"/>
    </physiologicalReaction>
</comment>
<comment type="function">
    <text evidence="19">Acyl-CoA synthetase required for both the import of long chain fatty acids (LCFAs) (C14-C18) and the activation very long chain fatty acids (VLCFAs) (C20-C26) by esterification of the fatty acids into metabolically active CoA-thioesters for subsequent degradation or incorporation into phospholipids. The transport and fatty acyl-CoA synthetase activities are genetically separable and are thus independent activities. Esterifies VLCFAs in the peroxisome matrix. The VLCFAs are actively transported into peroxisomes by a PXA1-PXA2 heterodimeric transporter in the peroxisomal membrane.</text>
</comment>
<comment type="caution">
    <text evidence="24">The sequence shown here is derived from an EMBL/GenBank/DDBJ whole genome shotgun (WGS) entry which is preliminary data.</text>
</comment>
<sequence>MSLIGLVGKRCALWGLILGVLWVLDVLHVVGWPGLLLAAMTVYLMTGGLYTMYLCWHTLPRDMRGAYRYLRLLYLVYSYQKRNMTVPKAFKERVQAHPNRVCLIHEDTQWTFQDMEDFSNRVAHYFLRLGYKPGDCVALVMNNCPEYVGLWLGCAKIGMVPALINSNLSGQPLLHSIEAASAKVCIYGSDLSSNLKSIAHLIPNVELCSYGSKSNIRDNVTALDRELVNSSVDDVPDSVQNCYNFNDKLLYIYTSGTTGLPKAAVIKHSRFYFYCAGMYYLNDMGNIKGHPIFYDPLPLYHSAGGIVGIGLMMVFGSTVVIRKKFSVRNFWKDCCKYNCNGAQYIGEICRYLLSAPETPEEKQHSVEIMFGNGLRPQIWEQFTNRFGIHRIGEFYGATEGNSNVLNIDSIPGAVGFVSVLFPFVYPVRLIRVDESGNVLRDPSGLCVLCQPGEPGEFVGKIVKNHPSRSFDGYVDPAATEKKIVHNVLKQGDMWFRSGDLLSMDQFGWMYFVDRLGDTFRWRGENVSTNEVEGVLSNILDQKHTIVYGVEVPGVEGRAGMAAVEEPSGQLNIAEFLVGIKQNLPPYAMPMFVRLVKQLDITGTFKIRKMSLQREGYNPNLISDPLFFYDNEKSTYRSLDACLYSDIIQMKFRL</sequence>
<evidence type="ECO:0000256" key="14">
    <source>
        <dbReference type="ARBA" id="ARBA00026121"/>
    </source>
</evidence>
<reference evidence="24 25" key="1">
    <citation type="journal article" date="2018" name="Nat. Ecol. Evol.">
        <title>Genomic signatures of mitonuclear coevolution across populations of Tigriopus californicus.</title>
        <authorList>
            <person name="Barreto F.S."/>
            <person name="Watson E.T."/>
            <person name="Lima T.G."/>
            <person name="Willett C.S."/>
            <person name="Edmands S."/>
            <person name="Li W."/>
            <person name="Burton R.S."/>
        </authorList>
    </citation>
    <scope>NUCLEOTIDE SEQUENCE [LARGE SCALE GENOMIC DNA]</scope>
    <source>
        <strain evidence="24 25">San Diego</strain>
    </source>
</reference>
<name>A0A553NCF8_TIGCA</name>
<keyword evidence="8" id="KW-0276">Fatty acid metabolism</keyword>
<dbReference type="PANTHER" id="PTHR43107:SF15">
    <property type="entry name" value="FATTY ACID TRANSPORT PROTEIN 3, ISOFORM A"/>
    <property type="match status" value="1"/>
</dbReference>
<dbReference type="InterPro" id="IPR020845">
    <property type="entry name" value="AMP-binding_CS"/>
</dbReference>
<keyword evidence="11" id="KW-0445">Lipid transport</keyword>
<dbReference type="EC" id="6.2.1.3" evidence="14"/>
<evidence type="ECO:0000256" key="3">
    <source>
        <dbReference type="ARBA" id="ARBA00022448"/>
    </source>
</evidence>
<feature type="domain" description="AMP-dependent synthetase/ligase" evidence="23">
    <location>
        <begin position="90"/>
        <end position="455"/>
    </location>
</feature>
<dbReference type="Gene3D" id="3.30.300.30">
    <property type="match status" value="1"/>
</dbReference>